<dbReference type="RefSeq" id="WP_099142747.1">
    <property type="nucleotide sequence ID" value="NZ_CAWNOR010000054.1"/>
</dbReference>
<proteinExistence type="predicted"/>
<evidence type="ECO:0000313" key="3">
    <source>
        <dbReference type="Proteomes" id="UP000221101"/>
    </source>
</evidence>
<dbReference type="EMBL" id="NJCX01000020">
    <property type="protein sequence ID" value="PHM71415.1"/>
    <property type="molecule type" value="Genomic_DNA"/>
</dbReference>
<name>A0A2D0L733_9GAMM</name>
<dbReference type="Proteomes" id="UP000221101">
    <property type="component" value="Unassembled WGS sequence"/>
</dbReference>
<dbReference type="OrthoDB" id="5919045at2"/>
<protein>
    <submittedName>
        <fullName evidence="2">Uncharacterized protein</fullName>
    </submittedName>
</protein>
<organism evidence="2 3">
    <name type="scientific">Xenorhabdus kozodoii</name>
    <dbReference type="NCBI Taxonomy" id="351676"/>
    <lineage>
        <taxon>Bacteria</taxon>
        <taxon>Pseudomonadati</taxon>
        <taxon>Pseudomonadota</taxon>
        <taxon>Gammaproteobacteria</taxon>
        <taxon>Enterobacterales</taxon>
        <taxon>Morganellaceae</taxon>
        <taxon>Xenorhabdus</taxon>
    </lineage>
</organism>
<accession>A0A2D0L733</accession>
<keyword evidence="1" id="KW-0472">Membrane</keyword>
<comment type="caution">
    <text evidence="2">The sequence shown here is derived from an EMBL/GenBank/DDBJ whole genome shotgun (WGS) entry which is preliminary data.</text>
</comment>
<keyword evidence="1" id="KW-0812">Transmembrane</keyword>
<sequence length="209" mass="23540">MDKSILVFGTIFAAFMAGIFSLFALINNKEQKVSEFRQAWIDGLRGDISGLIASIFYISYYHSTQHANNPPNPKDIESSHKRYVEACTSLLLRINAQDPDLKIRDINQTFLDSLNNIQNAFNAYNYSGAANLTKDLIDSSKPLLKAEWERVKAGEKTYKRTKVFAWVLSISGLALASVFLFANYKVVGEISIQQLKFNSMPQTTVVELQ</sequence>
<dbReference type="AlphaFoldDB" id="A0A2D0L733"/>
<feature type="transmembrane region" description="Helical" evidence="1">
    <location>
        <begin position="6"/>
        <end position="26"/>
    </location>
</feature>
<evidence type="ECO:0000256" key="1">
    <source>
        <dbReference type="SAM" id="Phobius"/>
    </source>
</evidence>
<keyword evidence="1" id="KW-1133">Transmembrane helix</keyword>
<gene>
    <name evidence="2" type="ORF">Xkoz_02813</name>
</gene>
<reference evidence="2 3" key="1">
    <citation type="journal article" date="2017" name="Nat. Microbiol.">
        <title>Natural product diversity associated with the nematode symbionts Photorhabdus and Xenorhabdus.</title>
        <authorList>
            <person name="Tobias N.J."/>
            <person name="Wolff H."/>
            <person name="Djahanschiri B."/>
            <person name="Grundmann F."/>
            <person name="Kronenwerth M."/>
            <person name="Shi Y.M."/>
            <person name="Simonyi S."/>
            <person name="Grun P."/>
            <person name="Shapiro-Ilan D."/>
            <person name="Pidot S.J."/>
            <person name="Stinear T.P."/>
            <person name="Ebersberger I."/>
            <person name="Bode H.B."/>
        </authorList>
    </citation>
    <scope>NUCLEOTIDE SEQUENCE [LARGE SCALE GENOMIC DNA]</scope>
    <source>
        <strain evidence="2 3">DSM 17907</strain>
    </source>
</reference>
<feature type="transmembrane region" description="Helical" evidence="1">
    <location>
        <begin position="163"/>
        <end position="184"/>
    </location>
</feature>
<evidence type="ECO:0000313" key="2">
    <source>
        <dbReference type="EMBL" id="PHM71415.1"/>
    </source>
</evidence>
<keyword evidence="3" id="KW-1185">Reference proteome</keyword>